<evidence type="ECO:0000313" key="2">
    <source>
        <dbReference type="EMBL" id="QGM98482.1"/>
    </source>
</evidence>
<accession>A0A6B8M9I4</accession>
<dbReference type="RefSeq" id="WP_040578805.1">
    <property type="nucleotide sequence ID" value="NZ_CP044331.1"/>
</dbReference>
<feature type="domain" description="VOC" evidence="1">
    <location>
        <begin position="10"/>
        <end position="133"/>
    </location>
</feature>
<dbReference type="KEGG" id="mpar:F7D14_14030"/>
<proteinExistence type="predicted"/>
<sequence length="157" mass="16811">MSETAQRVMPTLTPHIVCAGAAEAMEFYKKAFGATEIMRMPGPDGKLMHGSMRIGDSMLMLVDEMPQWGALGPKARNGTSVTLHLKVPNVDALFAQAVAAGATVKMPVADMFWGDRYGVVVDPFGHEWSIATTVRELTVDEIRAAGEAAFAKGCPEA</sequence>
<evidence type="ECO:0000259" key="1">
    <source>
        <dbReference type="PROSITE" id="PS51819"/>
    </source>
</evidence>
<dbReference type="PANTHER" id="PTHR34109">
    <property type="entry name" value="BNAUNNG04460D PROTEIN-RELATED"/>
    <property type="match status" value="1"/>
</dbReference>
<dbReference type="InterPro" id="IPR037523">
    <property type="entry name" value="VOC_core"/>
</dbReference>
<dbReference type="SUPFAM" id="SSF54593">
    <property type="entry name" value="Glyoxalase/Bleomycin resistance protein/Dihydroxybiphenyl dioxygenase"/>
    <property type="match status" value="1"/>
</dbReference>
<dbReference type="InterPro" id="IPR004360">
    <property type="entry name" value="Glyas_Fos-R_dOase_dom"/>
</dbReference>
<reference evidence="2 3" key="1">
    <citation type="submission" date="2019-09" db="EMBL/GenBank/DDBJ databases">
        <title>Isolation and complete genome sequencing of Methylocystis species.</title>
        <authorList>
            <person name="Rumah B.L."/>
            <person name="Stead C.E."/>
            <person name="Stevens B.C."/>
            <person name="Minton N.P."/>
            <person name="Grosse-Honebrink A."/>
            <person name="Zhang Y."/>
        </authorList>
    </citation>
    <scope>NUCLEOTIDE SEQUENCE [LARGE SCALE GENOMIC DNA]</scope>
    <source>
        <strain evidence="2 3">BRCS2</strain>
    </source>
</reference>
<dbReference type="EMBL" id="CP044331">
    <property type="protein sequence ID" value="QGM98482.1"/>
    <property type="molecule type" value="Genomic_DNA"/>
</dbReference>
<dbReference type="Proteomes" id="UP000422569">
    <property type="component" value="Chromosome"/>
</dbReference>
<dbReference type="CDD" id="cd07246">
    <property type="entry name" value="VOC_like"/>
    <property type="match status" value="1"/>
</dbReference>
<dbReference type="AlphaFoldDB" id="A0A6B8M9I4"/>
<protein>
    <submittedName>
        <fullName evidence="2">VOC family protein</fullName>
    </submittedName>
</protein>
<name>A0A6B8M9I4_9HYPH</name>
<gene>
    <name evidence="2" type="ORF">F7D14_14030</name>
</gene>
<dbReference type="PROSITE" id="PS51819">
    <property type="entry name" value="VOC"/>
    <property type="match status" value="1"/>
</dbReference>
<dbReference type="Gene3D" id="3.30.720.110">
    <property type="match status" value="1"/>
</dbReference>
<keyword evidence="3" id="KW-1185">Reference proteome</keyword>
<dbReference type="Gene3D" id="3.30.720.120">
    <property type="match status" value="1"/>
</dbReference>
<evidence type="ECO:0000313" key="3">
    <source>
        <dbReference type="Proteomes" id="UP000422569"/>
    </source>
</evidence>
<dbReference type="InterPro" id="IPR029068">
    <property type="entry name" value="Glyas_Bleomycin-R_OHBP_Dase"/>
</dbReference>
<organism evidence="2 3">
    <name type="scientific">Methylocystis parvus</name>
    <dbReference type="NCBI Taxonomy" id="134"/>
    <lineage>
        <taxon>Bacteria</taxon>
        <taxon>Pseudomonadati</taxon>
        <taxon>Pseudomonadota</taxon>
        <taxon>Alphaproteobacteria</taxon>
        <taxon>Hyphomicrobiales</taxon>
        <taxon>Methylocystaceae</taxon>
        <taxon>Methylocystis</taxon>
    </lineage>
</organism>
<dbReference type="PANTHER" id="PTHR34109:SF1">
    <property type="entry name" value="VOC DOMAIN-CONTAINING PROTEIN"/>
    <property type="match status" value="1"/>
</dbReference>
<dbReference type="Pfam" id="PF00903">
    <property type="entry name" value="Glyoxalase"/>
    <property type="match status" value="1"/>
</dbReference>